<dbReference type="Gramene" id="KRH53935">
    <property type="protein sequence ID" value="KRH53935"/>
    <property type="gene ID" value="GLYMA_06G155700"/>
</dbReference>
<dbReference type="OMA" id="PGSARCI"/>
<dbReference type="Pfam" id="PF07156">
    <property type="entry name" value="Prenylcys_lyase"/>
    <property type="match status" value="1"/>
</dbReference>
<dbReference type="InParanoid" id="A0A0R0JSY5"/>
<reference evidence="3" key="2">
    <citation type="submission" date="2018-02" db="UniProtKB">
        <authorList>
            <consortium name="EnsemblPlants"/>
        </authorList>
    </citation>
    <scope>IDENTIFICATION</scope>
    <source>
        <strain evidence="3">Williams 82</strain>
    </source>
</reference>
<dbReference type="STRING" id="3847.A0A0R0JSY5"/>
<dbReference type="InterPro" id="IPR036047">
    <property type="entry name" value="F-box-like_dom_sf"/>
</dbReference>
<sequence>MLLFLPDDVFAIVSRFMSPRDVCNLCLCCKSLNALVASEKLWLTQCDLLSTVPHKDLVEWRKGVASYKALCRFLMSVKPLIGIWVHQNPELGNVVYVMPGFVSVVGCRIIPQELGPLGIEEGPILWASVFEVVSDLDGSMMFFLHGREKGVNYVYPGSVKVADRSCNVLLLEVEPGGCRNVSALLQSKSFVHHSGVEESSSSRKVCRSNSDVSSSQRVVGNGEGMVSFGKLAFSDRRKLLEVTTSQVRQKVPDKMIGPLFPGLRDDEENFQKDLVLLWKRRSLLSQMYKVGSGQNDEYKTSSQEAVDPTQLELDDVRASFDRSRSISHPLPEEDGHTQCIKRKGFRGYVWNGIKQILGRSNTMNASPLVAKKHTSNGEIRQARLQEFLRSSDTVRLMLKASTVKLSSYRAWPNMHDSRFALYKLPLRVPKDDQEYAGLWGGTFGWPPGKPSEDKPGKALFFLLLSYEEFQGQQLLIATKILEGTHYVLHPNGSAMFTANINDPSSEPFPWDTDADSVPVNIKQAFVGEGIASGYGFRYPGSKPGSLFVLENGILAFIWKESRAVLNLQRLNLQELLKKGERVPSLPPVTNFSYLTKSYSNVFAGFPSSSNFLSSPSKRCQRCKAMAKPRRSKMMSLKLPFLLTLFLALSQAQPHSDDPPPPPSSNVCVIGAGIGGSSVAHFLRKYSPSSTPSTKIRVFERNGRVGGRIATVTVAGETFEAGASILHPKNLHTVDYVKILKLKVKEPTASEDSLSLGIWDGNKFVFKTVSPLSSTVPLIDKLLKLPFVNTLVSFVNSALMFVRYGFSLFKMQNFVEIAVDKFVKYYEDPGSRPIFETVDEMLQWAGLYNLTTRTLRDELVDAGLSTSLINELVTVITRINYGQSVSMSGLGGVVSLAGSGGGLWSIEGGNWQMAAGLINQSDVALHLHEEIKSVADLGDYYELNSTKGNSYRCEVAVVATPLDELDIQFIPPISIPERKLQHTFTTFVRGLLNPAYFGLKAVTKIPDLVGTIEDPELPFSCIAVLKKHNEKESTYKLFSRQPMADTLLDSIFSVRKETIRINWAAYPHYHAPEVFAPFILDGRHLYYVNAFENAASTMETSAVAAENIARLILSRYFGQVIVHSSNLSASSQGEGTHLDL</sequence>
<protein>
    <recommendedName>
        <fullName evidence="1">F-box domain-containing protein</fullName>
    </recommendedName>
</protein>
<accession>A0A0R0JSY5</accession>
<dbReference type="PROSITE" id="PS50181">
    <property type="entry name" value="FBOX"/>
    <property type="match status" value="1"/>
</dbReference>
<evidence type="ECO:0000313" key="2">
    <source>
        <dbReference type="EMBL" id="KRH53935.1"/>
    </source>
</evidence>
<dbReference type="SUPFAM" id="SSF81383">
    <property type="entry name" value="F-box domain"/>
    <property type="match status" value="1"/>
</dbReference>
<dbReference type="Gene3D" id="3.50.50.60">
    <property type="entry name" value="FAD/NAD(P)-binding domain"/>
    <property type="match status" value="1"/>
</dbReference>
<dbReference type="PANTHER" id="PTHR31370">
    <property type="entry name" value="F-BOX PROTEIN FAMILY-LIKE"/>
    <property type="match status" value="1"/>
</dbReference>
<dbReference type="AlphaFoldDB" id="A0A0R0JSY5"/>
<reference evidence="2 3" key="1">
    <citation type="journal article" date="2010" name="Nature">
        <title>Genome sequence of the palaeopolyploid soybean.</title>
        <authorList>
            <person name="Schmutz J."/>
            <person name="Cannon S.B."/>
            <person name="Schlueter J."/>
            <person name="Ma J."/>
            <person name="Mitros T."/>
            <person name="Nelson W."/>
            <person name="Hyten D.L."/>
            <person name="Song Q."/>
            <person name="Thelen J.J."/>
            <person name="Cheng J."/>
            <person name="Xu D."/>
            <person name="Hellsten U."/>
            <person name="May G.D."/>
            <person name="Yu Y."/>
            <person name="Sakurai T."/>
            <person name="Umezawa T."/>
            <person name="Bhattacharyya M.K."/>
            <person name="Sandhu D."/>
            <person name="Valliyodan B."/>
            <person name="Lindquist E."/>
            <person name="Peto M."/>
            <person name="Grant D."/>
            <person name="Shu S."/>
            <person name="Goodstein D."/>
            <person name="Barry K."/>
            <person name="Futrell-Griggs M."/>
            <person name="Abernathy B."/>
            <person name="Du J."/>
            <person name="Tian Z."/>
            <person name="Zhu L."/>
            <person name="Gill N."/>
            <person name="Joshi T."/>
            <person name="Libault M."/>
            <person name="Sethuraman A."/>
            <person name="Zhang X.-C."/>
            <person name="Shinozaki K."/>
            <person name="Nguyen H.T."/>
            <person name="Wing R.A."/>
            <person name="Cregan P."/>
            <person name="Specht J."/>
            <person name="Grimwood J."/>
            <person name="Rokhsar D."/>
            <person name="Stacey G."/>
            <person name="Shoemaker R.C."/>
            <person name="Jackson S.A."/>
        </authorList>
    </citation>
    <scope>NUCLEOTIDE SEQUENCE [LARGE SCALE GENOMIC DNA]</scope>
    <source>
        <strain evidence="3">cv. Williams 82</strain>
        <tissue evidence="2">Callus</tissue>
    </source>
</reference>
<name>A0A0R0JSY5_SOYBN</name>
<dbReference type="FunFam" id="3.50.50.60:FF:000430">
    <property type="entry name" value="Farnesylcysteine lyase"/>
    <property type="match status" value="1"/>
</dbReference>
<dbReference type="GO" id="GO:0016670">
    <property type="term" value="F:oxidoreductase activity, acting on a sulfur group of donors, oxygen as acceptor"/>
    <property type="evidence" value="ECO:0007669"/>
    <property type="project" value="InterPro"/>
</dbReference>
<evidence type="ECO:0000313" key="3">
    <source>
        <dbReference type="EnsemblPlants" id="KRH53935"/>
    </source>
</evidence>
<keyword evidence="4" id="KW-1185">Reference proteome</keyword>
<evidence type="ECO:0000259" key="1">
    <source>
        <dbReference type="PROSITE" id="PS50181"/>
    </source>
</evidence>
<dbReference type="Gene3D" id="1.20.1280.50">
    <property type="match status" value="1"/>
</dbReference>
<dbReference type="GO" id="GO:0030328">
    <property type="term" value="P:prenylcysteine catabolic process"/>
    <property type="evidence" value="ECO:0007669"/>
    <property type="project" value="InterPro"/>
</dbReference>
<dbReference type="InterPro" id="IPR010795">
    <property type="entry name" value="Prenylcys_lyase"/>
</dbReference>
<organism evidence="2">
    <name type="scientific">Glycine max</name>
    <name type="common">Soybean</name>
    <name type="synonym">Glycine hispida</name>
    <dbReference type="NCBI Taxonomy" id="3847"/>
    <lineage>
        <taxon>Eukaryota</taxon>
        <taxon>Viridiplantae</taxon>
        <taxon>Streptophyta</taxon>
        <taxon>Embryophyta</taxon>
        <taxon>Tracheophyta</taxon>
        <taxon>Spermatophyta</taxon>
        <taxon>Magnoliopsida</taxon>
        <taxon>eudicotyledons</taxon>
        <taxon>Gunneridae</taxon>
        <taxon>Pentapetalae</taxon>
        <taxon>rosids</taxon>
        <taxon>fabids</taxon>
        <taxon>Fabales</taxon>
        <taxon>Fabaceae</taxon>
        <taxon>Papilionoideae</taxon>
        <taxon>50 kb inversion clade</taxon>
        <taxon>NPAAA clade</taxon>
        <taxon>indigoferoid/millettioid clade</taxon>
        <taxon>Phaseoleae</taxon>
        <taxon>Glycine</taxon>
        <taxon>Glycine subgen. Soja</taxon>
    </lineage>
</organism>
<dbReference type="FunCoup" id="A0A0R0JSY5">
    <property type="interactions" value="2262"/>
</dbReference>
<dbReference type="InterPro" id="IPR036188">
    <property type="entry name" value="FAD/NAD-bd_sf"/>
</dbReference>
<reference evidence="2" key="3">
    <citation type="submission" date="2018-07" db="EMBL/GenBank/DDBJ databases">
        <title>WGS assembly of Glycine max.</title>
        <authorList>
            <person name="Schmutz J."/>
            <person name="Cannon S."/>
            <person name="Schlueter J."/>
            <person name="Ma J."/>
            <person name="Mitros T."/>
            <person name="Nelson W."/>
            <person name="Hyten D."/>
            <person name="Song Q."/>
            <person name="Thelen J."/>
            <person name="Cheng J."/>
            <person name="Xu D."/>
            <person name="Hellsten U."/>
            <person name="May G."/>
            <person name="Yu Y."/>
            <person name="Sakurai T."/>
            <person name="Umezawa T."/>
            <person name="Bhattacharyya M."/>
            <person name="Sandhu D."/>
            <person name="Valliyodan B."/>
            <person name="Lindquist E."/>
            <person name="Peto M."/>
            <person name="Grant D."/>
            <person name="Shu S."/>
            <person name="Goodstein D."/>
            <person name="Barry K."/>
            <person name="Futrell-Griggs M."/>
            <person name="Abernathy B."/>
            <person name="Du J."/>
            <person name="Tian Z."/>
            <person name="Zhu L."/>
            <person name="Gill N."/>
            <person name="Joshi T."/>
            <person name="Libault M."/>
            <person name="Sethuraman A."/>
            <person name="Zhang X."/>
            <person name="Shinozaki K."/>
            <person name="Nguyen H."/>
            <person name="Wing R."/>
            <person name="Cregan P."/>
            <person name="Specht J."/>
            <person name="Grimwood J."/>
            <person name="Rokhsar D."/>
            <person name="Stacey G."/>
            <person name="Shoemaker R."/>
            <person name="Jackson S."/>
        </authorList>
    </citation>
    <scope>NUCLEOTIDE SEQUENCE</scope>
    <source>
        <tissue evidence="2">Callus</tissue>
    </source>
</reference>
<feature type="domain" description="F-box" evidence="1">
    <location>
        <begin position="1"/>
        <end position="45"/>
    </location>
</feature>
<dbReference type="Pfam" id="PF00646">
    <property type="entry name" value="F-box"/>
    <property type="match status" value="1"/>
</dbReference>
<gene>
    <name evidence="2" type="ORF">GLYMA_06G155700</name>
</gene>
<dbReference type="InterPro" id="IPR040275">
    <property type="entry name" value="At5g39450-like"/>
</dbReference>
<dbReference type="SMART" id="SM00256">
    <property type="entry name" value="FBOX"/>
    <property type="match status" value="1"/>
</dbReference>
<evidence type="ECO:0000313" key="4">
    <source>
        <dbReference type="Proteomes" id="UP000008827"/>
    </source>
</evidence>
<dbReference type="SUPFAM" id="SSF51905">
    <property type="entry name" value="FAD/NAD(P)-binding domain"/>
    <property type="match status" value="1"/>
</dbReference>
<dbReference type="Pfam" id="PF13450">
    <property type="entry name" value="NAD_binding_8"/>
    <property type="match status" value="1"/>
</dbReference>
<dbReference type="EnsemblPlants" id="KRH53935">
    <property type="protein sequence ID" value="KRH53935"/>
    <property type="gene ID" value="GLYMA_06G155700"/>
</dbReference>
<dbReference type="EMBL" id="CM000839">
    <property type="protein sequence ID" value="KRH53935.1"/>
    <property type="molecule type" value="Genomic_DNA"/>
</dbReference>
<dbReference type="PANTHER" id="PTHR31370:SF2">
    <property type="entry name" value="OS08G0105100 PROTEIN"/>
    <property type="match status" value="1"/>
</dbReference>
<dbReference type="Proteomes" id="UP000008827">
    <property type="component" value="Chromosome 6"/>
</dbReference>
<dbReference type="PaxDb" id="3847-GLYMA06G16220.1"/>
<dbReference type="InterPro" id="IPR001810">
    <property type="entry name" value="F-box_dom"/>
</dbReference>
<proteinExistence type="predicted"/>